<keyword evidence="14" id="KW-1185">Reference proteome</keyword>
<keyword evidence="8" id="KW-0443">Lipid metabolism</keyword>
<evidence type="ECO:0000256" key="3">
    <source>
        <dbReference type="ARBA" id="ARBA00010998"/>
    </source>
</evidence>
<accession>A0ABP0FX29</accession>
<evidence type="ECO:0000256" key="8">
    <source>
        <dbReference type="ARBA" id="ARBA00023098"/>
    </source>
</evidence>
<dbReference type="PANTHER" id="PTHR20996:SF1">
    <property type="entry name" value="NUCLEAR ENVELOPE PHOSPHATASE-REGULATORY SUBUNIT 1"/>
    <property type="match status" value="1"/>
</dbReference>
<keyword evidence="7 12" id="KW-1133">Transmembrane helix</keyword>
<evidence type="ECO:0000256" key="10">
    <source>
        <dbReference type="ARBA" id="ARBA00023242"/>
    </source>
</evidence>
<keyword evidence="6 12" id="KW-0812">Transmembrane</keyword>
<dbReference type="Pfam" id="PF09771">
    <property type="entry name" value="Tmemb_18A"/>
    <property type="match status" value="1"/>
</dbReference>
<feature type="transmembrane region" description="Helical" evidence="12">
    <location>
        <begin position="39"/>
        <end position="56"/>
    </location>
</feature>
<feature type="transmembrane region" description="Helical" evidence="12">
    <location>
        <begin position="71"/>
        <end position="91"/>
    </location>
</feature>
<dbReference type="Proteomes" id="UP001642483">
    <property type="component" value="Unassembled WGS sequence"/>
</dbReference>
<dbReference type="PANTHER" id="PTHR20996">
    <property type="entry name" value="NUCLEAR ENVELOPE PHOSPHATASE-REGULATORY SUBUNIT 1"/>
    <property type="match status" value="1"/>
</dbReference>
<evidence type="ECO:0000313" key="13">
    <source>
        <dbReference type="EMBL" id="CAK8682515.1"/>
    </source>
</evidence>
<keyword evidence="10" id="KW-0539">Nucleus</keyword>
<comment type="subcellular location">
    <subcellularLocation>
        <location evidence="2">Cytoplasm</location>
    </subcellularLocation>
    <subcellularLocation>
        <location evidence="1">Nucleus membrane</location>
        <topology evidence="1">Multi-pass membrane protein</topology>
    </subcellularLocation>
</comment>
<comment type="similarity">
    <text evidence="3">Belongs to the CNEP1R1 family.</text>
</comment>
<dbReference type="InterPro" id="IPR019168">
    <property type="entry name" value="NEP1-R1"/>
</dbReference>
<name>A0ABP0FX29_CLALP</name>
<evidence type="ECO:0000313" key="14">
    <source>
        <dbReference type="Proteomes" id="UP001642483"/>
    </source>
</evidence>
<protein>
    <recommendedName>
        <fullName evidence="4">Nuclear envelope phosphatase-regulatory subunit 1</fullName>
    </recommendedName>
    <alternativeName>
        <fullName evidence="11">Transmembrane protein 188</fullName>
    </alternativeName>
</protein>
<gene>
    <name evidence="13" type="ORF">CVLEPA_LOCUS13172</name>
</gene>
<evidence type="ECO:0000256" key="12">
    <source>
        <dbReference type="SAM" id="Phobius"/>
    </source>
</evidence>
<keyword evidence="9 12" id="KW-0472">Membrane</keyword>
<proteinExistence type="inferred from homology"/>
<evidence type="ECO:0000256" key="11">
    <source>
        <dbReference type="ARBA" id="ARBA00030458"/>
    </source>
</evidence>
<dbReference type="EMBL" id="CAWYQH010000090">
    <property type="protein sequence ID" value="CAK8682515.1"/>
    <property type="molecule type" value="Genomic_DNA"/>
</dbReference>
<reference evidence="13 14" key="1">
    <citation type="submission" date="2024-02" db="EMBL/GenBank/DDBJ databases">
        <authorList>
            <person name="Daric V."/>
            <person name="Darras S."/>
        </authorList>
    </citation>
    <scope>NUCLEOTIDE SEQUENCE [LARGE SCALE GENOMIC DNA]</scope>
</reference>
<evidence type="ECO:0000256" key="4">
    <source>
        <dbReference type="ARBA" id="ARBA00021024"/>
    </source>
</evidence>
<evidence type="ECO:0000256" key="9">
    <source>
        <dbReference type="ARBA" id="ARBA00023136"/>
    </source>
</evidence>
<organism evidence="13 14">
    <name type="scientific">Clavelina lepadiformis</name>
    <name type="common">Light-bulb sea squirt</name>
    <name type="synonym">Ascidia lepadiformis</name>
    <dbReference type="NCBI Taxonomy" id="159417"/>
    <lineage>
        <taxon>Eukaryota</taxon>
        <taxon>Metazoa</taxon>
        <taxon>Chordata</taxon>
        <taxon>Tunicata</taxon>
        <taxon>Ascidiacea</taxon>
        <taxon>Aplousobranchia</taxon>
        <taxon>Clavelinidae</taxon>
        <taxon>Clavelina</taxon>
    </lineage>
</organism>
<sequence>MPMSNRMNSVDQTEDLKAFERRLMEYITYLQPSTSRWRMLLIAVSICTATGAWLWLMDPNTSREPFLHSLWLHPFFTLSSLCLIVLFFVGIHKRVVAPSIIVGRLQSVLEDYNMSCDESGRLILRPRPDN</sequence>
<keyword evidence="5" id="KW-0963">Cytoplasm</keyword>
<evidence type="ECO:0000256" key="7">
    <source>
        <dbReference type="ARBA" id="ARBA00022989"/>
    </source>
</evidence>
<evidence type="ECO:0000256" key="2">
    <source>
        <dbReference type="ARBA" id="ARBA00004496"/>
    </source>
</evidence>
<evidence type="ECO:0000256" key="6">
    <source>
        <dbReference type="ARBA" id="ARBA00022692"/>
    </source>
</evidence>
<evidence type="ECO:0000256" key="1">
    <source>
        <dbReference type="ARBA" id="ARBA00004232"/>
    </source>
</evidence>
<evidence type="ECO:0000256" key="5">
    <source>
        <dbReference type="ARBA" id="ARBA00022490"/>
    </source>
</evidence>
<comment type="caution">
    <text evidence="13">The sequence shown here is derived from an EMBL/GenBank/DDBJ whole genome shotgun (WGS) entry which is preliminary data.</text>
</comment>